<evidence type="ECO:0000313" key="8">
    <source>
        <dbReference type="Proteomes" id="UP000592181"/>
    </source>
</evidence>
<dbReference type="PANTHER" id="PTHR12918">
    <property type="entry name" value="CYSTEINE DIOXYGENASE"/>
    <property type="match status" value="1"/>
</dbReference>
<evidence type="ECO:0000256" key="6">
    <source>
        <dbReference type="PIRSR" id="PIRSR610300-51"/>
    </source>
</evidence>
<dbReference type="GO" id="GO:0016702">
    <property type="term" value="F:oxidoreductase activity, acting on single donors with incorporation of molecular oxygen, incorporation of two atoms of oxygen"/>
    <property type="evidence" value="ECO:0007669"/>
    <property type="project" value="InterPro"/>
</dbReference>
<dbReference type="SUPFAM" id="SSF51182">
    <property type="entry name" value="RmlC-like cupins"/>
    <property type="match status" value="1"/>
</dbReference>
<sequence>MSIITDGPTVGVRHFTPVHLLRLANLFARDPELVQQPTTRPDGDPTQRSWAEISRTPHLQIWLLRWPPGASTGWHDHGGSMGAFTVVAGELTERTLTSGLQAQQLPSDEGRAYGGAHTHEVVNLGEDEAVSVHAYSPSLAQMTRYDLVAGRLEVAAVEQREPS</sequence>
<feature type="binding site" evidence="6">
    <location>
        <position position="119"/>
    </location>
    <ligand>
        <name>Fe cation</name>
        <dbReference type="ChEBI" id="CHEBI:24875"/>
        <note>catalytic</note>
    </ligand>
</feature>
<accession>A0A852WZQ0</accession>
<reference evidence="7 8" key="1">
    <citation type="submission" date="2020-07" db="EMBL/GenBank/DDBJ databases">
        <title>Sequencing the genomes of 1000 actinobacteria strains.</title>
        <authorList>
            <person name="Klenk H.-P."/>
        </authorList>
    </citation>
    <scope>NUCLEOTIDE SEQUENCE [LARGE SCALE GENOMIC DNA]</scope>
    <source>
        <strain evidence="7 8">DSM 24723</strain>
    </source>
</reference>
<comment type="similarity">
    <text evidence="1">Belongs to the cysteine dioxygenase family.</text>
</comment>
<protein>
    <submittedName>
        <fullName evidence="7">Putative metal-dependent enzyme (Double-stranded beta helix superfamily)</fullName>
    </submittedName>
</protein>
<dbReference type="InterPro" id="IPR014710">
    <property type="entry name" value="RmlC-like_jellyroll"/>
</dbReference>
<dbReference type="CDD" id="cd10548">
    <property type="entry name" value="cupin_CDO"/>
    <property type="match status" value="1"/>
</dbReference>
<evidence type="ECO:0000256" key="5">
    <source>
        <dbReference type="ARBA" id="ARBA00023004"/>
    </source>
</evidence>
<keyword evidence="3" id="KW-0223">Dioxygenase</keyword>
<evidence type="ECO:0000256" key="1">
    <source>
        <dbReference type="ARBA" id="ARBA00006622"/>
    </source>
</evidence>
<dbReference type="GO" id="GO:0008198">
    <property type="term" value="F:ferrous iron binding"/>
    <property type="evidence" value="ECO:0007669"/>
    <property type="project" value="TreeGrafter"/>
</dbReference>
<dbReference type="InterPro" id="IPR011051">
    <property type="entry name" value="RmlC_Cupin_sf"/>
</dbReference>
<feature type="binding site" evidence="6">
    <location>
        <position position="75"/>
    </location>
    <ligand>
        <name>Fe cation</name>
        <dbReference type="ChEBI" id="CHEBI:24875"/>
        <note>catalytic</note>
    </ligand>
</feature>
<organism evidence="7 8">
    <name type="scientific">Janibacter alkaliphilus</name>
    <dbReference type="NCBI Taxonomy" id="1069963"/>
    <lineage>
        <taxon>Bacteria</taxon>
        <taxon>Bacillati</taxon>
        <taxon>Actinomycetota</taxon>
        <taxon>Actinomycetes</taxon>
        <taxon>Micrococcales</taxon>
        <taxon>Intrasporangiaceae</taxon>
        <taxon>Janibacter</taxon>
    </lineage>
</organism>
<dbReference type="RefSeq" id="WP_179461360.1">
    <property type="nucleotide sequence ID" value="NZ_JACBZX010000001.1"/>
</dbReference>
<dbReference type="AlphaFoldDB" id="A0A852WZQ0"/>
<dbReference type="Gene3D" id="2.60.120.10">
    <property type="entry name" value="Jelly Rolls"/>
    <property type="match status" value="1"/>
</dbReference>
<feature type="binding site" evidence="6">
    <location>
        <position position="77"/>
    </location>
    <ligand>
        <name>Fe cation</name>
        <dbReference type="ChEBI" id="CHEBI:24875"/>
        <note>catalytic</note>
    </ligand>
</feature>
<dbReference type="InterPro" id="IPR010300">
    <property type="entry name" value="CDO_1"/>
</dbReference>
<keyword evidence="4" id="KW-0560">Oxidoreductase</keyword>
<dbReference type="Pfam" id="PF05995">
    <property type="entry name" value="CDO_I"/>
    <property type="match status" value="1"/>
</dbReference>
<evidence type="ECO:0000256" key="3">
    <source>
        <dbReference type="ARBA" id="ARBA00022964"/>
    </source>
</evidence>
<keyword evidence="2 6" id="KW-0479">Metal-binding</keyword>
<keyword evidence="5 6" id="KW-0408">Iron</keyword>
<gene>
    <name evidence="7" type="ORF">BJY28_000206</name>
</gene>
<comment type="caution">
    <text evidence="7">The sequence shown here is derived from an EMBL/GenBank/DDBJ whole genome shotgun (WGS) entry which is preliminary data.</text>
</comment>
<keyword evidence="8" id="KW-1185">Reference proteome</keyword>
<dbReference type="Proteomes" id="UP000592181">
    <property type="component" value="Unassembled WGS sequence"/>
</dbReference>
<proteinExistence type="inferred from homology"/>
<name>A0A852WZQ0_9MICO</name>
<dbReference type="EMBL" id="JACBZX010000001">
    <property type="protein sequence ID" value="NYG35737.1"/>
    <property type="molecule type" value="Genomic_DNA"/>
</dbReference>
<evidence type="ECO:0000313" key="7">
    <source>
        <dbReference type="EMBL" id="NYG35737.1"/>
    </source>
</evidence>
<evidence type="ECO:0000256" key="4">
    <source>
        <dbReference type="ARBA" id="ARBA00023002"/>
    </source>
</evidence>
<dbReference type="PANTHER" id="PTHR12918:SF1">
    <property type="entry name" value="CYSTEINE DIOXYGENASE TYPE 1"/>
    <property type="match status" value="1"/>
</dbReference>
<evidence type="ECO:0000256" key="2">
    <source>
        <dbReference type="ARBA" id="ARBA00022723"/>
    </source>
</evidence>